<dbReference type="EMBL" id="ASJR01000044">
    <property type="protein sequence ID" value="ERP30689.1"/>
    <property type="molecule type" value="Genomic_DNA"/>
</dbReference>
<dbReference type="RefSeq" id="WP_022637824.1">
    <property type="nucleotide sequence ID" value="NZ_ASJR01000044.1"/>
</dbReference>
<sequence length="279" mass="32335">MKRRLEKIIEGKLISNSLWSNKIEQDCKNQNVFLAIRDNRIDLYHKGGKLFTYDSNGFKTHLKYASVISSNGKDYLTEAELSDYKLASDFESNYLRIKENCSNYSGIEASGVSEIYHKHSYLSDSNVVVLDVEISFESLKQENNQDRIDILLFNKESKTLQFVEAKHFSNNEIWSRTTPKVISQIKRYESQLSKRKNEILSEYIDYIKVINGIFNIALPEPEELDDNVTLLIFGFDNDQKKGRLKKLIFQNNEYTGLKNYSIGNIKKVVTGNLWNAKVL</sequence>
<dbReference type="Proteomes" id="UP000017148">
    <property type="component" value="Unassembled WGS sequence"/>
</dbReference>
<dbReference type="STRING" id="1313304.CALK_2496"/>
<comment type="caution">
    <text evidence="1">The sequence shown here is derived from an EMBL/GenBank/DDBJ whole genome shotgun (WGS) entry which is preliminary data.</text>
</comment>
<proteinExistence type="predicted"/>
<protein>
    <submittedName>
        <fullName evidence="1">Uncharacterized protein</fullName>
    </submittedName>
</protein>
<accession>U7D2F9</accession>
<dbReference type="eggNOG" id="ENOG503372P">
    <property type="taxonomic scope" value="Bacteria"/>
</dbReference>
<evidence type="ECO:0000313" key="1">
    <source>
        <dbReference type="EMBL" id="ERP30689.1"/>
    </source>
</evidence>
<reference evidence="1 2" key="1">
    <citation type="journal article" date="2013" name="Environ. Microbiol.">
        <title>Genome analysis of Chitinivibrio alkaliphilus gen. nov., sp. nov., a novel extremely haloalkaliphilic anaerobic chitinolytic bacterium from the candidate phylum Termite Group 3.</title>
        <authorList>
            <person name="Sorokin D.Y."/>
            <person name="Gumerov V.M."/>
            <person name="Rakitin A.L."/>
            <person name="Beletsky A.V."/>
            <person name="Damste J.S."/>
            <person name="Muyzer G."/>
            <person name="Mardanov A.V."/>
            <person name="Ravin N.V."/>
        </authorList>
    </citation>
    <scope>NUCLEOTIDE SEQUENCE [LARGE SCALE GENOMIC DNA]</scope>
    <source>
        <strain evidence="1 2">ACht1</strain>
    </source>
</reference>
<name>U7D2F9_9BACT</name>
<evidence type="ECO:0000313" key="2">
    <source>
        <dbReference type="Proteomes" id="UP000017148"/>
    </source>
</evidence>
<dbReference type="AlphaFoldDB" id="U7D2F9"/>
<organism evidence="1 2">
    <name type="scientific">Chitinivibrio alkaliphilus ACht1</name>
    <dbReference type="NCBI Taxonomy" id="1313304"/>
    <lineage>
        <taxon>Bacteria</taxon>
        <taxon>Pseudomonadati</taxon>
        <taxon>Fibrobacterota</taxon>
        <taxon>Chitinivibrionia</taxon>
        <taxon>Chitinivibrionales</taxon>
        <taxon>Chitinivibrionaceae</taxon>
        <taxon>Chitinivibrio</taxon>
    </lineage>
</organism>
<gene>
    <name evidence="1" type="ORF">CALK_2496</name>
</gene>
<dbReference type="OrthoDB" id="7107775at2"/>
<keyword evidence="2" id="KW-1185">Reference proteome</keyword>